<gene>
    <name evidence="2" type="ORF">CL6EHI_151490</name>
</gene>
<dbReference type="PANTHER" id="PTHR43617">
    <property type="entry name" value="L-AMINO ACID N-ACETYLTRANSFERASE"/>
    <property type="match status" value="1"/>
</dbReference>
<protein>
    <submittedName>
        <fullName evidence="2">Acetyltransferase gnat family</fullName>
    </submittedName>
</protein>
<dbReference type="VEuPathDB" id="AmoebaDB:EHI_151490"/>
<dbReference type="VEuPathDB" id="AmoebaDB:KM1_068170"/>
<dbReference type="VEuPathDB" id="AmoebaDB:EHI8A_029270"/>
<evidence type="ECO:0000313" key="2">
    <source>
        <dbReference type="EMBL" id="GAT91396.1"/>
    </source>
</evidence>
<dbReference type="VEuPathDB" id="AmoebaDB:EHI7A_032320"/>
<dbReference type="CDD" id="cd04301">
    <property type="entry name" value="NAT_SF"/>
    <property type="match status" value="1"/>
</dbReference>
<evidence type="ECO:0000313" key="3">
    <source>
        <dbReference type="Proteomes" id="UP000078387"/>
    </source>
</evidence>
<dbReference type="InterPro" id="IPR050276">
    <property type="entry name" value="MshD_Acetyltransferase"/>
</dbReference>
<dbReference type="InterPro" id="IPR000182">
    <property type="entry name" value="GNAT_dom"/>
</dbReference>
<dbReference type="Proteomes" id="UP000078387">
    <property type="component" value="Unassembled WGS sequence"/>
</dbReference>
<comment type="caution">
    <text evidence="2">The sequence shown here is derived from an EMBL/GenBank/DDBJ whole genome shotgun (WGS) entry which is preliminary data.</text>
</comment>
<dbReference type="EMBL" id="BDEQ01000001">
    <property type="protein sequence ID" value="GAT91396.1"/>
    <property type="molecule type" value="Genomic_DNA"/>
</dbReference>
<feature type="domain" description="N-acetyltransferase" evidence="1">
    <location>
        <begin position="1"/>
        <end position="155"/>
    </location>
</feature>
<evidence type="ECO:0000259" key="1">
    <source>
        <dbReference type="PROSITE" id="PS51186"/>
    </source>
</evidence>
<dbReference type="PROSITE" id="PS51186">
    <property type="entry name" value="GNAT"/>
    <property type="match status" value="1"/>
</dbReference>
<dbReference type="GO" id="GO:0016747">
    <property type="term" value="F:acyltransferase activity, transferring groups other than amino-acyl groups"/>
    <property type="evidence" value="ECO:0007669"/>
    <property type="project" value="InterPro"/>
</dbReference>
<name>A0A5K1UEE1_ENTHI</name>
<accession>A0A5K1UEE1</accession>
<dbReference type="Gene3D" id="3.40.630.30">
    <property type="match status" value="1"/>
</dbReference>
<dbReference type="SUPFAM" id="SSF55729">
    <property type="entry name" value="Acyl-CoA N-acyltransferases (Nat)"/>
    <property type="match status" value="1"/>
</dbReference>
<sequence length="174" mass="19764">MQIREEQPSDYEEIYQLVQTAFKTAEHSCGTEQNIVVKIRESDNYIKSLSLVGILQGKIIGHVMISKISIINNQNTYNSYAIAPLSIAPDQQRKGYGSQLMKEVISRAQKLGITHLTLFGDDHFYHTFGFETSTKYGIKTDIPCDENNCMVIQLQEQGLTGINGIIKYPDYFFK</sequence>
<dbReference type="OMA" id="TRCHIGD"/>
<dbReference type="VEuPathDB" id="AmoebaDB:EHI5A_026160"/>
<proteinExistence type="predicted"/>
<dbReference type="AlphaFoldDB" id="A0A5K1UEE1"/>
<keyword evidence="2" id="KW-0808">Transferase</keyword>
<dbReference type="Pfam" id="PF00583">
    <property type="entry name" value="Acetyltransf_1"/>
    <property type="match status" value="1"/>
</dbReference>
<dbReference type="InterPro" id="IPR016181">
    <property type="entry name" value="Acyl_CoA_acyltransferase"/>
</dbReference>
<dbReference type="PANTHER" id="PTHR43617:SF2">
    <property type="entry name" value="UPF0039 PROTEIN SLL0451"/>
    <property type="match status" value="1"/>
</dbReference>
<organism evidence="2 3">
    <name type="scientific">Entamoeba histolytica</name>
    <dbReference type="NCBI Taxonomy" id="5759"/>
    <lineage>
        <taxon>Eukaryota</taxon>
        <taxon>Amoebozoa</taxon>
        <taxon>Evosea</taxon>
        <taxon>Archamoebae</taxon>
        <taxon>Mastigamoebida</taxon>
        <taxon>Entamoebidae</taxon>
        <taxon>Entamoeba</taxon>
    </lineage>
</organism>
<reference evidence="2 3" key="1">
    <citation type="submission" date="2016-05" db="EMBL/GenBank/DDBJ databases">
        <title>First whole genome sequencing of Entamoeba histolytica HM1:IMSS-clone-6.</title>
        <authorList>
            <person name="Mukherjee Avik.K."/>
            <person name="Izumyama S."/>
            <person name="Nakada-Tsukui K."/>
            <person name="Nozaki T."/>
        </authorList>
    </citation>
    <scope>NUCLEOTIDE SEQUENCE [LARGE SCALE GENOMIC DNA]</scope>
    <source>
        <strain evidence="2 3">HM1:IMSS clone 6</strain>
    </source>
</reference>